<dbReference type="OrthoDB" id="7027826at2"/>
<name>A0A0R3AJX3_9PSED</name>
<dbReference type="Proteomes" id="UP000607562">
    <property type="component" value="Unassembled WGS sequence"/>
</dbReference>
<evidence type="ECO:0000313" key="3">
    <source>
        <dbReference type="Proteomes" id="UP000050852"/>
    </source>
</evidence>
<dbReference type="EMBL" id="JAEILM010000057">
    <property type="protein sequence ID" value="MBI6634574.1"/>
    <property type="molecule type" value="Genomic_DNA"/>
</dbReference>
<protein>
    <submittedName>
        <fullName evidence="1">Uncharacterized protein</fullName>
    </submittedName>
</protein>
<dbReference type="EMBL" id="JYLN01000003">
    <property type="protein sequence ID" value="KRP73343.1"/>
    <property type="molecule type" value="Genomic_DNA"/>
</dbReference>
<proteinExistence type="predicted"/>
<evidence type="ECO:0000313" key="2">
    <source>
        <dbReference type="EMBL" id="MBI6634574.1"/>
    </source>
</evidence>
<reference evidence="1 3" key="1">
    <citation type="submission" date="2015-02" db="EMBL/GenBank/DDBJ databases">
        <title>Two Pseudomonas sp. nov., isolated from raw milk.</title>
        <authorList>
            <person name="Wenning M."/>
            <person name="von Neubeck M."/>
            <person name="Huptas C."/>
            <person name="Scherer S."/>
        </authorList>
    </citation>
    <scope>NUCLEOTIDE SEQUENCE [LARGE SCALE GENOMIC DNA]</scope>
    <source>
        <strain evidence="1 3">DSM 29164</strain>
    </source>
</reference>
<dbReference type="Proteomes" id="UP000050852">
    <property type="component" value="Unassembled WGS sequence"/>
</dbReference>
<gene>
    <name evidence="1" type="ORF">TX23_11340</name>
    <name evidence="2" type="ORF">YA0871_18080</name>
</gene>
<evidence type="ECO:0000313" key="1">
    <source>
        <dbReference type="EMBL" id="KRP73343.1"/>
    </source>
</evidence>
<reference evidence="2 4" key="2">
    <citation type="submission" date="2020-12" db="EMBL/GenBank/DDBJ databases">
        <title>Comparative genomic insights into the epidemiology and virulence of plant pathogenic Pseudomonads from Turkey.</title>
        <authorList>
            <person name="Dillon M."/>
            <person name="Ruiz-Bedoya T."/>
            <person name="Bendalovic-Torma C."/>
            <person name="Guttman K.M."/>
            <person name="Kwak H."/>
            <person name="Middleton M.A."/>
            <person name="Wang P.W."/>
            <person name="Horuz S."/>
            <person name="Aysan Y."/>
            <person name="Guttman D.S."/>
        </authorList>
    </citation>
    <scope>NUCLEOTIDE SEQUENCE [LARGE SCALE GENOMIC DNA]</scope>
    <source>
        <strain evidence="2 4">Marul_2_1</strain>
    </source>
</reference>
<organism evidence="1 3">
    <name type="scientific">Pseudomonas paralactis</name>
    <dbReference type="NCBI Taxonomy" id="1615673"/>
    <lineage>
        <taxon>Bacteria</taxon>
        <taxon>Pseudomonadati</taxon>
        <taxon>Pseudomonadota</taxon>
        <taxon>Gammaproteobacteria</taxon>
        <taxon>Pseudomonadales</taxon>
        <taxon>Pseudomonadaceae</taxon>
        <taxon>Pseudomonas</taxon>
    </lineage>
</organism>
<dbReference type="AlphaFoldDB" id="A0A0R3AJX3"/>
<accession>A0A0R3AJX3</accession>
<dbReference type="RefSeq" id="WP_057702234.1">
    <property type="nucleotide sequence ID" value="NZ_JAEILM010000057.1"/>
</dbReference>
<evidence type="ECO:0000313" key="4">
    <source>
        <dbReference type="Proteomes" id="UP000607562"/>
    </source>
</evidence>
<keyword evidence="4" id="KW-1185">Reference proteome</keyword>
<sequence>MAVKQVFETYVYDPGLSSVGQMPFVLMQIIAGHGKACGGMPHRIFRKDEVLCRSELAREGHQHTAPVQAARVIVGVFREQARSYRVGRDQA</sequence>
<dbReference type="PATRIC" id="fig|1615673.3.peg.3310"/>
<comment type="caution">
    <text evidence="1">The sequence shown here is derived from an EMBL/GenBank/DDBJ whole genome shotgun (WGS) entry which is preliminary data.</text>
</comment>